<dbReference type="Proteomes" id="UP000805649">
    <property type="component" value="Unassembled WGS sequence"/>
</dbReference>
<proteinExistence type="predicted"/>
<evidence type="ECO:0000313" key="1">
    <source>
        <dbReference type="EMBL" id="KAL0934708.1"/>
    </source>
</evidence>
<dbReference type="EMBL" id="VUJX02000006">
    <property type="protein sequence ID" value="KAL0934708.1"/>
    <property type="molecule type" value="Genomic_DNA"/>
</dbReference>
<accession>A0ACC3YS06</accession>
<organism evidence="1 2">
    <name type="scientific">Colletotrichum truncatum</name>
    <name type="common">Anthracnose fungus</name>
    <name type="synonym">Colletotrichum capsici</name>
    <dbReference type="NCBI Taxonomy" id="5467"/>
    <lineage>
        <taxon>Eukaryota</taxon>
        <taxon>Fungi</taxon>
        <taxon>Dikarya</taxon>
        <taxon>Ascomycota</taxon>
        <taxon>Pezizomycotina</taxon>
        <taxon>Sordariomycetes</taxon>
        <taxon>Hypocreomycetidae</taxon>
        <taxon>Glomerellales</taxon>
        <taxon>Glomerellaceae</taxon>
        <taxon>Colletotrichum</taxon>
        <taxon>Colletotrichum truncatum species complex</taxon>
    </lineage>
</organism>
<comment type="caution">
    <text evidence="1">The sequence shown here is derived from an EMBL/GenBank/DDBJ whole genome shotgun (WGS) entry which is preliminary data.</text>
</comment>
<reference evidence="1 2" key="1">
    <citation type="journal article" date="2020" name="Phytopathology">
        <title>Genome Sequence Resources of Colletotrichum truncatum, C. plurivorum, C. musicola, and C. sojae: Four Species Pathogenic to Soybean (Glycine max).</title>
        <authorList>
            <person name="Rogerio F."/>
            <person name="Boufleur T.R."/>
            <person name="Ciampi-Guillardi M."/>
            <person name="Sukno S.A."/>
            <person name="Thon M.R."/>
            <person name="Massola Junior N.S."/>
            <person name="Baroncelli R."/>
        </authorList>
    </citation>
    <scope>NUCLEOTIDE SEQUENCE [LARGE SCALE GENOMIC DNA]</scope>
    <source>
        <strain evidence="1 2">CMES1059</strain>
    </source>
</reference>
<protein>
    <submittedName>
        <fullName evidence="1">Alpha beta hydrolase fold family</fullName>
    </submittedName>
</protein>
<keyword evidence="2" id="KW-1185">Reference proteome</keyword>
<keyword evidence="1" id="KW-0378">Hydrolase</keyword>
<gene>
    <name evidence="1" type="ORF">CTRU02_209299</name>
</gene>
<sequence>MLGRTLHEYVFIRVCILLLQYPIIPYILSLAACLAGAKFGQGGTHWVAAARCFFAFMVVELAYALLIWLPYTTRLGEAAKHPAPMSPVARRALFDRCMATVPNPESYLRGWFLGAELADIHRDNVRDFILWAFFDRGDDSISGPEHAIPDSTEVDKEADEYITRIEQLLGRPFKPGRGRVQSLRLTFDKIETRYRSFWWYIIVAIVDFITHILMVLNGFQYYSQPKKDIFTVFPPRIQQLTAQCRSSVELSYWHRSHQRTDCLPIVFFHGIGIGLWPYTSFLSEISAAKRHGHGQIGVIVLEILPISSRLTKPPLSKEAFLQQFTEILDKHSWDKFVLVSHSYGSVLTTHAIQCPEMEARIPRVVLIDPVSILLHLPDVAYNFTRRRPNRANEWQLWYFASTDPGVAHCLGRYFFWRENVIWAEELVGRCVASQSPSDGQNKTRRVTVCLSGQDLIVDSHAVARYLAEDEQKGDPAWKQAEGQQVRCNVAGIPGSVKGNCRSSGLDIDVLWFPQTDHAQVFDSKRDRRRIVDVLQGYCEE</sequence>
<name>A0ACC3YS06_COLTU</name>
<evidence type="ECO:0000313" key="2">
    <source>
        <dbReference type="Proteomes" id="UP000805649"/>
    </source>
</evidence>